<organism evidence="1">
    <name type="scientific">marine sediment metagenome</name>
    <dbReference type="NCBI Taxonomy" id="412755"/>
    <lineage>
        <taxon>unclassified sequences</taxon>
        <taxon>metagenomes</taxon>
        <taxon>ecological metagenomes</taxon>
    </lineage>
</organism>
<dbReference type="AlphaFoldDB" id="X1HZS5"/>
<dbReference type="EMBL" id="BARU01030268">
    <property type="protein sequence ID" value="GAH75646.1"/>
    <property type="molecule type" value="Genomic_DNA"/>
</dbReference>
<evidence type="ECO:0000313" key="1">
    <source>
        <dbReference type="EMBL" id="GAH75646.1"/>
    </source>
</evidence>
<sequence length="33" mass="3483">EVGLDDACGEAAVVQTLLGTTGDYNSCIIERIR</sequence>
<reference evidence="1" key="1">
    <citation type="journal article" date="2014" name="Front. Microbiol.">
        <title>High frequency of phylogenetically diverse reductive dehalogenase-homologous genes in deep subseafloor sedimentary metagenomes.</title>
        <authorList>
            <person name="Kawai M."/>
            <person name="Futagami T."/>
            <person name="Toyoda A."/>
            <person name="Takaki Y."/>
            <person name="Nishi S."/>
            <person name="Hori S."/>
            <person name="Arai W."/>
            <person name="Tsubouchi T."/>
            <person name="Morono Y."/>
            <person name="Uchiyama I."/>
            <person name="Ito T."/>
            <person name="Fujiyama A."/>
            <person name="Inagaki F."/>
            <person name="Takami H."/>
        </authorList>
    </citation>
    <scope>NUCLEOTIDE SEQUENCE</scope>
    <source>
        <strain evidence="1">Expedition CK06-06</strain>
    </source>
</reference>
<gene>
    <name evidence="1" type="ORF">S03H2_48063</name>
</gene>
<proteinExistence type="predicted"/>
<feature type="non-terminal residue" evidence="1">
    <location>
        <position position="1"/>
    </location>
</feature>
<comment type="caution">
    <text evidence="1">The sequence shown here is derived from an EMBL/GenBank/DDBJ whole genome shotgun (WGS) entry which is preliminary data.</text>
</comment>
<accession>X1HZS5</accession>
<name>X1HZS5_9ZZZZ</name>
<protein>
    <submittedName>
        <fullName evidence="1">Uncharacterized protein</fullName>
    </submittedName>
</protein>